<evidence type="ECO:0000313" key="3">
    <source>
        <dbReference type="Proteomes" id="UP000053096"/>
    </source>
</evidence>
<keyword evidence="4" id="KW-1185">Reference proteome</keyword>
<dbReference type="AlphaFoldDB" id="A0A0J6C072"/>
<accession>A0A0J6C072</accession>
<dbReference type="Proteomes" id="UP000053096">
    <property type="component" value="Unassembled WGS sequence"/>
</dbReference>
<evidence type="ECO:0000313" key="4">
    <source>
        <dbReference type="Proteomes" id="UP000092950"/>
    </source>
</evidence>
<name>A0A0J6C072_9BORD</name>
<evidence type="ECO:0008006" key="5">
    <source>
        <dbReference type="Google" id="ProtNLM"/>
    </source>
</evidence>
<dbReference type="RefSeq" id="WP_043213645.1">
    <property type="nucleotide sequence ID" value="NZ_CAJGUP010000026.1"/>
</dbReference>
<reference evidence="1 4" key="2">
    <citation type="submission" date="2016-07" db="EMBL/GenBank/DDBJ databases">
        <title>Complete genome sequences of Bordetella pseudohinzii.</title>
        <authorList>
            <person name="Spilker T."/>
            <person name="Darrah R."/>
            <person name="LiPuma J.J."/>
        </authorList>
    </citation>
    <scope>NUCLEOTIDE SEQUENCE [LARGE SCALE GENOMIC DNA]</scope>
    <source>
        <strain evidence="1 4">HI4681</strain>
    </source>
</reference>
<organism evidence="2 3">
    <name type="scientific">Bordetella pseudohinzii</name>
    <dbReference type="NCBI Taxonomy" id="1331258"/>
    <lineage>
        <taxon>Bacteria</taxon>
        <taxon>Pseudomonadati</taxon>
        <taxon>Pseudomonadota</taxon>
        <taxon>Betaproteobacteria</taxon>
        <taxon>Burkholderiales</taxon>
        <taxon>Alcaligenaceae</taxon>
        <taxon>Bordetella</taxon>
    </lineage>
</organism>
<protein>
    <recommendedName>
        <fullName evidence="5">Replication protein</fullName>
    </recommendedName>
</protein>
<reference evidence="2 3" key="1">
    <citation type="submission" date="2015-09" db="EMBL/GenBank/DDBJ databases">
        <authorList>
            <person name="Jackson K.R."/>
            <person name="Lunt B.L."/>
            <person name="Fisher J.N.B."/>
            <person name="Gardner A.V."/>
            <person name="Bailey M.E."/>
            <person name="Deus L.M."/>
            <person name="Earl A.S."/>
            <person name="Gibby P.D."/>
            <person name="Hartmann K.A."/>
            <person name="Liu J.E."/>
            <person name="Manci A.M."/>
            <person name="Nielsen D.A."/>
            <person name="Solomon M.B."/>
            <person name="Breakwell D.P."/>
            <person name="Burnett S.H."/>
            <person name="Grose J.H."/>
        </authorList>
    </citation>
    <scope>NUCLEOTIDE SEQUENCE [LARGE SCALE GENOMIC DNA]</scope>
    <source>
        <strain evidence="2 3">2789STDY5608636</strain>
    </source>
</reference>
<gene>
    <name evidence="1" type="ORF">BBN53_16205</name>
    <name evidence="2" type="ORF">ERS370011_01700</name>
</gene>
<dbReference type="KEGG" id="bpdz:BBN53_16205"/>
<dbReference type="EMBL" id="CYTV01000004">
    <property type="protein sequence ID" value="CUI68150.1"/>
    <property type="molecule type" value="Genomic_DNA"/>
</dbReference>
<dbReference type="EMBL" id="CP016440">
    <property type="protein sequence ID" value="ANY17282.1"/>
    <property type="molecule type" value="Genomic_DNA"/>
</dbReference>
<evidence type="ECO:0000313" key="2">
    <source>
        <dbReference type="EMBL" id="CUI68150.1"/>
    </source>
</evidence>
<evidence type="ECO:0000313" key="1">
    <source>
        <dbReference type="EMBL" id="ANY17282.1"/>
    </source>
</evidence>
<proteinExistence type="predicted"/>
<accession>A0A0M9I6X1</accession>
<sequence length="93" mass="10369">MRDYGKVSPQFWIGETGKRLRKAGTEAQVVALYLMTCSHSNMIGLYYLPVMYIAHETGLGMEGALKGLQRASEAGFCQYDETTEMVWVTNPVA</sequence>
<dbReference type="Proteomes" id="UP000092950">
    <property type="component" value="Chromosome"/>
</dbReference>